<gene>
    <name evidence="1" type="primary">katE_3</name>
    <name evidence="1" type="ORF">NCTC7307_03205</name>
</gene>
<dbReference type="GO" id="GO:0004096">
    <property type="term" value="F:catalase activity"/>
    <property type="evidence" value="ECO:0007669"/>
    <property type="project" value="UniProtKB-EC"/>
</dbReference>
<accession>A0A2X4TCV1</accession>
<keyword evidence="2" id="KW-1185">Reference proteome</keyword>
<dbReference type="EMBL" id="LS483466">
    <property type="protein sequence ID" value="SQI25167.1"/>
    <property type="molecule type" value="Genomic_DNA"/>
</dbReference>
<dbReference type="InterPro" id="IPR029062">
    <property type="entry name" value="Class_I_gatase-like"/>
</dbReference>
<evidence type="ECO:0000313" key="2">
    <source>
        <dbReference type="Proteomes" id="UP000248731"/>
    </source>
</evidence>
<dbReference type="Proteomes" id="UP000248731">
    <property type="component" value="Chromosome 1"/>
</dbReference>
<dbReference type="Gene3D" id="3.40.50.880">
    <property type="match status" value="1"/>
</dbReference>
<dbReference type="AlphaFoldDB" id="A0A2X4TCV1"/>
<organism evidence="1 2">
    <name type="scientific">Salmonella enterica subsp. arizonae</name>
    <dbReference type="NCBI Taxonomy" id="59203"/>
    <lineage>
        <taxon>Bacteria</taxon>
        <taxon>Pseudomonadati</taxon>
        <taxon>Pseudomonadota</taxon>
        <taxon>Gammaproteobacteria</taxon>
        <taxon>Enterobacterales</taxon>
        <taxon>Enterobacteriaceae</taxon>
        <taxon>Salmonella</taxon>
    </lineage>
</organism>
<keyword evidence="1" id="KW-0560">Oxidoreductase</keyword>
<protein>
    <submittedName>
        <fullName evidence="1">Catalase HPII</fullName>
        <ecNumber evidence="1">1.11.1.6</ecNumber>
    </submittedName>
</protein>
<proteinExistence type="predicted"/>
<evidence type="ECO:0000313" key="1">
    <source>
        <dbReference type="EMBL" id="SQI25167.1"/>
    </source>
</evidence>
<dbReference type="RefSeq" id="WP_232081968.1">
    <property type="nucleotide sequence ID" value="NZ_CBCSDD010000025.1"/>
</dbReference>
<reference evidence="1 2" key="1">
    <citation type="submission" date="2018-06" db="EMBL/GenBank/DDBJ databases">
        <authorList>
            <consortium name="Pathogen Informatics"/>
            <person name="Doyle S."/>
        </authorList>
    </citation>
    <scope>NUCLEOTIDE SEQUENCE [LARGE SCALE GENOMIC DNA]</scope>
    <source>
        <strain evidence="1 2">NCTC7307</strain>
    </source>
</reference>
<sequence length="69" mass="7582">MDGHKIRERSPALAGDARRFKAILNIDSQGEKGLVEADNVDHHFMDTLLTLMAAHCVWSRAGKINAIPA</sequence>
<keyword evidence="1" id="KW-0575">Peroxidase</keyword>
<dbReference type="EC" id="1.11.1.6" evidence="1"/>
<name>A0A2X4TCV1_SALER</name>